<evidence type="ECO:0000313" key="1">
    <source>
        <dbReference type="EMBL" id="MFC6037077.1"/>
    </source>
</evidence>
<keyword evidence="2" id="KW-1185">Reference proteome</keyword>
<name>A0ABW1L278_9PROT</name>
<proteinExistence type="predicted"/>
<reference evidence="1 2" key="1">
    <citation type="submission" date="2024-09" db="EMBL/GenBank/DDBJ databases">
        <authorList>
            <person name="Zhang Z.-H."/>
        </authorList>
    </citation>
    <scope>NUCLEOTIDE SEQUENCE [LARGE SCALE GENOMIC DNA]</scope>
    <source>
        <strain evidence="1 2">HHTR114</strain>
    </source>
</reference>
<sequence length="321" mass="35228">MTAQSPIWWAGPICGLGNRIMALAAVRACAGETPVRFIWSNDESCPGDYEDVFIATDLFAPAEAAPDDASVIQTGWEPYEIFEIFREELGLDFSRATFSARLIAALDGLVFHEAHIGAATDWRVAQGEAPLAGIHVRRTDRTAQHRQQFRDFLMRKSGLNRELPVLLTALYGLAPSPLLRAYENAHLTSALRGFCTARSKCAFAVFADDEFEAQNVESAIARSAPKALRRKGPDSEPLQHLQSLRRTSLSSAMIDLLCLSKCDAIAQSNRASTFSLVAALIGRTPILTAKSRYPFWLKLEEDLGAAPNTLPLTRPLARLAD</sequence>
<dbReference type="RefSeq" id="WP_379881678.1">
    <property type="nucleotide sequence ID" value="NZ_JBHPON010000002.1"/>
</dbReference>
<protein>
    <submittedName>
        <fullName evidence="1">Uncharacterized protein</fullName>
    </submittedName>
</protein>
<organism evidence="1 2">
    <name type="scientific">Hyphococcus aureus</name>
    <dbReference type="NCBI Taxonomy" id="2666033"/>
    <lineage>
        <taxon>Bacteria</taxon>
        <taxon>Pseudomonadati</taxon>
        <taxon>Pseudomonadota</taxon>
        <taxon>Alphaproteobacteria</taxon>
        <taxon>Parvularculales</taxon>
        <taxon>Parvularculaceae</taxon>
        <taxon>Hyphococcus</taxon>
    </lineage>
</organism>
<evidence type="ECO:0000313" key="2">
    <source>
        <dbReference type="Proteomes" id="UP001596116"/>
    </source>
</evidence>
<comment type="caution">
    <text evidence="1">The sequence shown here is derived from an EMBL/GenBank/DDBJ whole genome shotgun (WGS) entry which is preliminary data.</text>
</comment>
<dbReference type="EMBL" id="JBHPON010000002">
    <property type="protein sequence ID" value="MFC6037077.1"/>
    <property type="molecule type" value="Genomic_DNA"/>
</dbReference>
<dbReference type="Proteomes" id="UP001596116">
    <property type="component" value="Unassembled WGS sequence"/>
</dbReference>
<accession>A0ABW1L278</accession>
<gene>
    <name evidence="1" type="ORF">ACFMB1_16095</name>
</gene>